<evidence type="ECO:0000313" key="1">
    <source>
        <dbReference type="EMBL" id="NMQ05556.1"/>
    </source>
</evidence>
<proteinExistence type="predicted"/>
<name>A0ABX1T982_9PROT</name>
<reference evidence="1" key="1">
    <citation type="submission" date="2019-03" db="EMBL/GenBank/DDBJ databases">
        <title>Metabolic reconstructions from genomes of highly enriched 'Candidatus Accumulibacter' and 'Candidatus Competibacter' bioreactor populations.</title>
        <authorList>
            <person name="Annavajhala M.K."/>
            <person name="Welles L."/>
            <person name="Abbas B."/>
            <person name="Sorokin D."/>
            <person name="Park H."/>
            <person name="Van Loosdrecht M."/>
            <person name="Chandran K."/>
        </authorList>
    </citation>
    <scope>NUCLEOTIDE SEQUENCE</scope>
    <source>
        <strain evidence="1">SBR_L</strain>
    </source>
</reference>
<keyword evidence="2" id="KW-1185">Reference proteome</keyword>
<accession>A0ABX1T982</accession>
<comment type="caution">
    <text evidence="1">The sequence shown here is derived from an EMBL/GenBank/DDBJ whole genome shotgun (WGS) entry which is preliminary data.</text>
</comment>
<protein>
    <submittedName>
        <fullName evidence="1">Uncharacterized protein</fullName>
    </submittedName>
</protein>
<organism evidence="1 2">
    <name type="scientific">Candidatus Accumulibacter contiguus</name>
    <dbReference type="NCBI Taxonomy" id="2954381"/>
    <lineage>
        <taxon>Bacteria</taxon>
        <taxon>Pseudomonadati</taxon>
        <taxon>Pseudomonadota</taxon>
        <taxon>Betaproteobacteria</taxon>
        <taxon>Candidatus Accumulibacter</taxon>
    </lineage>
</organism>
<dbReference type="EMBL" id="SPMX01000022">
    <property type="protein sequence ID" value="NMQ05556.1"/>
    <property type="molecule type" value="Genomic_DNA"/>
</dbReference>
<sequence>MSTIERRLNKLEEIRNRNDVGDEVDKLFEKMGTSRAAMLADFGSLWKFRDWLVARSAAADHQAGVPIAAHPRQWQGDCAISAKWDAILDHADALQSAASAP</sequence>
<dbReference type="Proteomes" id="UP000886469">
    <property type="component" value="Unassembled WGS sequence"/>
</dbReference>
<dbReference type="RefSeq" id="WP_169070270.1">
    <property type="nucleotide sequence ID" value="NZ_JAZKUC010000001.1"/>
</dbReference>
<evidence type="ECO:0000313" key="2">
    <source>
        <dbReference type="Proteomes" id="UP000886469"/>
    </source>
</evidence>
<gene>
    <name evidence="1" type="ORF">E4Q08_09905</name>
</gene>